<dbReference type="OrthoDB" id="8732661at2"/>
<evidence type="ECO:0000256" key="3">
    <source>
        <dbReference type="ARBA" id="ARBA00023052"/>
    </source>
</evidence>
<evidence type="ECO:0000256" key="1">
    <source>
        <dbReference type="ARBA" id="ARBA00001964"/>
    </source>
</evidence>
<comment type="caution">
    <text evidence="5">The sequence shown here is derived from an EMBL/GenBank/DDBJ whole genome shotgun (WGS) entry which is preliminary data.</text>
</comment>
<dbReference type="InterPro" id="IPR005474">
    <property type="entry name" value="Transketolase_N"/>
</dbReference>
<dbReference type="AlphaFoldDB" id="A0A090V6C0"/>
<dbReference type="STRING" id="1115515.EV102420_13_00600"/>
<dbReference type="SUPFAM" id="SSF52518">
    <property type="entry name" value="Thiamin diphosphate-binding fold (THDP-binding)"/>
    <property type="match status" value="1"/>
</dbReference>
<proteinExistence type="inferred from homology"/>
<gene>
    <name evidence="5" type="ORF">EV102420_13_00600</name>
</gene>
<dbReference type="CDD" id="cd02012">
    <property type="entry name" value="TPP_TK"/>
    <property type="match status" value="1"/>
</dbReference>
<protein>
    <submittedName>
        <fullName evidence="5">Transketolase</fullName>
    </submittedName>
</protein>
<organism evidence="5 6">
    <name type="scientific">Pseudescherichia vulneris NBRC 102420</name>
    <dbReference type="NCBI Taxonomy" id="1115515"/>
    <lineage>
        <taxon>Bacteria</taxon>
        <taxon>Pseudomonadati</taxon>
        <taxon>Pseudomonadota</taxon>
        <taxon>Gammaproteobacteria</taxon>
        <taxon>Enterobacterales</taxon>
        <taxon>Enterobacteriaceae</taxon>
        <taxon>Pseudescherichia</taxon>
    </lineage>
</organism>
<accession>A0A090V6C0</accession>
<dbReference type="RefSeq" id="WP_042392086.1">
    <property type="nucleotide sequence ID" value="NZ_BBMZ01000013.1"/>
</dbReference>
<evidence type="ECO:0000313" key="6">
    <source>
        <dbReference type="Proteomes" id="UP000029462"/>
    </source>
</evidence>
<evidence type="ECO:0000313" key="5">
    <source>
        <dbReference type="EMBL" id="GAL58804.1"/>
    </source>
</evidence>
<dbReference type="Gene3D" id="3.40.50.970">
    <property type="match status" value="1"/>
</dbReference>
<feature type="domain" description="Transketolase N-terminal" evidence="4">
    <location>
        <begin position="28"/>
        <end position="267"/>
    </location>
</feature>
<evidence type="ECO:0000256" key="2">
    <source>
        <dbReference type="ARBA" id="ARBA00007131"/>
    </source>
</evidence>
<keyword evidence="3" id="KW-0786">Thiamine pyrophosphate</keyword>
<dbReference type="EMBL" id="BBMZ01000013">
    <property type="protein sequence ID" value="GAL58804.1"/>
    <property type="molecule type" value="Genomic_DNA"/>
</dbReference>
<sequence length="284" mass="30823">MNPFLLSVPELENKARAVRRHIISLNANSPAGGHTGADLSQVELLTALYFRVLDCAANRQDDEERDIYIQSKGHAVGCYYCVLAEAGYFPVEWLATYQHANSHLPGHPVKQKTPGIELNTGALGHGFPVAVGLALAAKRSNSKRRIFLITGDGELAEGSNWEAAMVAAHYKLDNLVIINDKNGLQLAGATKDIMCTDPLDEKWRAFGMEVTECEGNDMASVVNALENLPQTGKPNVIIAHTTKGAGVSFIAGKPEWHHRVPKGDEIGLAMSELNDLIEEGMKSE</sequence>
<dbReference type="InterPro" id="IPR029061">
    <property type="entry name" value="THDP-binding"/>
</dbReference>
<name>A0A090V6C0_PSEVU</name>
<dbReference type="eggNOG" id="COG3959">
    <property type="taxonomic scope" value="Bacteria"/>
</dbReference>
<comment type="similarity">
    <text evidence="2">Belongs to the transketolase family.</text>
</comment>
<dbReference type="Pfam" id="PF00456">
    <property type="entry name" value="Transketolase_N"/>
    <property type="match status" value="1"/>
</dbReference>
<comment type="cofactor">
    <cofactor evidence="1">
        <name>thiamine diphosphate</name>
        <dbReference type="ChEBI" id="CHEBI:58937"/>
    </cofactor>
</comment>
<reference evidence="5 6" key="1">
    <citation type="submission" date="2014-09" db="EMBL/GenBank/DDBJ databases">
        <title>Whole genome shotgun sequence of Escherichia vulneris NBRC 102420.</title>
        <authorList>
            <person name="Yoshida Y."/>
            <person name="Hosoyama A."/>
            <person name="Tsuchikane K."/>
            <person name="Ohji S."/>
            <person name="Ichikawa N."/>
            <person name="Kimura A."/>
            <person name="Yamazoe A."/>
            <person name="Ezaki T."/>
            <person name="Fujita N."/>
        </authorList>
    </citation>
    <scope>NUCLEOTIDE SEQUENCE [LARGE SCALE GENOMIC DNA]</scope>
    <source>
        <strain evidence="5 6">NBRC 102420</strain>
    </source>
</reference>
<keyword evidence="6" id="KW-1185">Reference proteome</keyword>
<evidence type="ECO:0000259" key="4">
    <source>
        <dbReference type="Pfam" id="PF00456"/>
    </source>
</evidence>
<dbReference type="PANTHER" id="PTHR47514">
    <property type="entry name" value="TRANSKETOLASE N-TERMINAL SECTION-RELATED"/>
    <property type="match status" value="1"/>
</dbReference>
<dbReference type="PANTHER" id="PTHR47514:SF1">
    <property type="entry name" value="TRANSKETOLASE N-TERMINAL SECTION-RELATED"/>
    <property type="match status" value="1"/>
</dbReference>
<dbReference type="Proteomes" id="UP000029462">
    <property type="component" value="Unassembled WGS sequence"/>
</dbReference>